<dbReference type="Pfam" id="PF13193">
    <property type="entry name" value="AMP-binding_C"/>
    <property type="match status" value="1"/>
</dbReference>
<dbReference type="OrthoDB" id="9803968at2"/>
<accession>A0A2N9W0L0</accession>
<name>A0A2N9W0L0_9HYPH</name>
<evidence type="ECO:0000256" key="4">
    <source>
        <dbReference type="ARBA" id="ARBA00066616"/>
    </source>
</evidence>
<dbReference type="Proteomes" id="UP000232163">
    <property type="component" value="Unassembled WGS sequence"/>
</dbReference>
<comment type="catalytic activity">
    <reaction evidence="3">
        <text>3-(methylsulfanyl)propanoate + ATP + CoA = 3-(methylsulfanyl)propanoyl-CoA + AMP + diphosphate</text>
        <dbReference type="Rhea" id="RHEA:43052"/>
        <dbReference type="ChEBI" id="CHEBI:30616"/>
        <dbReference type="ChEBI" id="CHEBI:33019"/>
        <dbReference type="ChEBI" id="CHEBI:49016"/>
        <dbReference type="ChEBI" id="CHEBI:57287"/>
        <dbReference type="ChEBI" id="CHEBI:82815"/>
        <dbReference type="ChEBI" id="CHEBI:456215"/>
        <dbReference type="EC" id="6.2.1.44"/>
    </reaction>
    <physiologicalReaction direction="left-to-right" evidence="3">
        <dbReference type="Rhea" id="RHEA:43053"/>
    </physiologicalReaction>
</comment>
<evidence type="ECO:0000256" key="3">
    <source>
        <dbReference type="ARBA" id="ARBA00051915"/>
    </source>
</evidence>
<dbReference type="GO" id="GO:0016878">
    <property type="term" value="F:acid-thiol ligase activity"/>
    <property type="evidence" value="ECO:0007669"/>
    <property type="project" value="UniProtKB-ARBA"/>
</dbReference>
<feature type="domain" description="AMP-dependent synthetase/ligase" evidence="6">
    <location>
        <begin position="12"/>
        <end position="361"/>
    </location>
</feature>
<dbReference type="EC" id="6.2.1.44" evidence="4"/>
<evidence type="ECO:0000259" key="6">
    <source>
        <dbReference type="Pfam" id="PF00501"/>
    </source>
</evidence>
<organism evidence="8 9">
    <name type="scientific">Phyllobacterium zundukense</name>
    <dbReference type="NCBI Taxonomy" id="1867719"/>
    <lineage>
        <taxon>Bacteria</taxon>
        <taxon>Pseudomonadati</taxon>
        <taxon>Pseudomonadota</taxon>
        <taxon>Alphaproteobacteria</taxon>
        <taxon>Hyphomicrobiales</taxon>
        <taxon>Phyllobacteriaceae</taxon>
        <taxon>Phyllobacterium</taxon>
    </lineage>
</organism>
<evidence type="ECO:0000313" key="8">
    <source>
        <dbReference type="EMBL" id="PIO45278.1"/>
    </source>
</evidence>
<dbReference type="PANTHER" id="PTHR43767:SF1">
    <property type="entry name" value="NONRIBOSOMAL PEPTIDE SYNTHASE PES1 (EUROFUNG)-RELATED"/>
    <property type="match status" value="1"/>
</dbReference>
<evidence type="ECO:0000259" key="7">
    <source>
        <dbReference type="Pfam" id="PF13193"/>
    </source>
</evidence>
<dbReference type="InterPro" id="IPR000873">
    <property type="entry name" value="AMP-dep_synth/lig_dom"/>
</dbReference>
<reference evidence="8 9" key="1">
    <citation type="journal article" date="2017" name="Int J Environ Stud">
        <title>Does the Miocene-Pliocene relict legume Oxytropis triphylla form nitrogen-fixing nodules with a combination of bacterial strains?</title>
        <authorList>
            <person name="Safronova V."/>
            <person name="Belimov A."/>
            <person name="Sazanova A."/>
            <person name="Kuznetsova I."/>
            <person name="Popova J."/>
            <person name="Andronov E."/>
            <person name="Verkhozina A."/>
            <person name="Tikhonovich I."/>
        </authorList>
    </citation>
    <scope>NUCLEOTIDE SEQUENCE [LARGE SCALE GENOMIC DNA]</scope>
    <source>
        <strain evidence="8 9">Tri-38</strain>
    </source>
</reference>
<evidence type="ECO:0000256" key="1">
    <source>
        <dbReference type="ARBA" id="ARBA00006432"/>
    </source>
</evidence>
<dbReference type="InterPro" id="IPR020845">
    <property type="entry name" value="AMP-binding_CS"/>
</dbReference>
<keyword evidence="9" id="KW-1185">Reference proteome</keyword>
<dbReference type="InterPro" id="IPR050237">
    <property type="entry name" value="ATP-dep_AMP-bd_enzyme"/>
</dbReference>
<proteinExistence type="inferred from homology"/>
<dbReference type="AlphaFoldDB" id="A0A2N9W0L0"/>
<feature type="domain" description="AMP-binding enzyme C-terminal" evidence="7">
    <location>
        <begin position="412"/>
        <end position="487"/>
    </location>
</feature>
<evidence type="ECO:0000256" key="5">
    <source>
        <dbReference type="ARBA" id="ARBA00067668"/>
    </source>
</evidence>
<dbReference type="PANTHER" id="PTHR43767">
    <property type="entry name" value="LONG-CHAIN-FATTY-ACID--COA LIGASE"/>
    <property type="match status" value="1"/>
</dbReference>
<protein>
    <recommendedName>
        <fullName evidence="5">3-methylmercaptopropionyl-CoA ligase</fullName>
        <ecNumber evidence="4">6.2.1.44</ecNumber>
    </recommendedName>
</protein>
<dbReference type="Gene3D" id="3.30.300.30">
    <property type="match status" value="1"/>
</dbReference>
<dbReference type="InterPro" id="IPR045851">
    <property type="entry name" value="AMP-bd_C_sf"/>
</dbReference>
<evidence type="ECO:0000256" key="2">
    <source>
        <dbReference type="ARBA" id="ARBA00022598"/>
    </source>
</evidence>
<dbReference type="Pfam" id="PF00501">
    <property type="entry name" value="AMP-binding"/>
    <property type="match status" value="1"/>
</dbReference>
<dbReference type="Gene3D" id="3.40.50.12780">
    <property type="entry name" value="N-terminal domain of ligase-like"/>
    <property type="match status" value="1"/>
</dbReference>
<dbReference type="EMBL" id="MZMT01000021">
    <property type="protein sequence ID" value="PIO45278.1"/>
    <property type="molecule type" value="Genomic_DNA"/>
</dbReference>
<comment type="caution">
    <text evidence="8">The sequence shown here is derived from an EMBL/GenBank/DDBJ whole genome shotgun (WGS) entry which is preliminary data.</text>
</comment>
<evidence type="ECO:0000313" key="9">
    <source>
        <dbReference type="Proteomes" id="UP000232163"/>
    </source>
</evidence>
<dbReference type="RefSeq" id="WP_100003365.1">
    <property type="nucleotide sequence ID" value="NZ_CP017943.1"/>
</dbReference>
<dbReference type="SUPFAM" id="SSF56801">
    <property type="entry name" value="Acetyl-CoA synthetase-like"/>
    <property type="match status" value="1"/>
</dbReference>
<dbReference type="PROSITE" id="PS00455">
    <property type="entry name" value="AMP_BINDING"/>
    <property type="match status" value="1"/>
</dbReference>
<keyword evidence="2" id="KW-0436">Ligase</keyword>
<gene>
    <name evidence="8" type="ORF">B5P45_08455</name>
</gene>
<dbReference type="FunFam" id="3.30.300.30:FF:000008">
    <property type="entry name" value="2,3-dihydroxybenzoate-AMP ligase"/>
    <property type="match status" value="1"/>
</dbReference>
<sequence>MENAVMTTVASEASQKFGDAIALTLPGNESLTFKEIDLRAGQFAGGLLSLGISSGDRVVLYLPNGWEWIVAYHAIARLGAVVVPANILLSPDEVSYIASDSDARAVILPTDRLDQVEHTKGRLFIAPDGGDRGFGEVLSGHYLAPVARDPDDLFKIGYTSGTTGRPKGAMLTHANVFWSMASTATVHVRHRSDVILSALPLPHVYGNIVMNSAMQSGARLVLLPRFEPARALELIAAEHVTLFDGVPTMYYQMLANPNIATADLSSLNRCTVGGQTMPTAKMEAVVDRFGCPLLELWGMTEVAGPAVSHSPFWPARHGSIGLAFPAMEVRIASLEHPNDDARNGEPGELMVRGPLVMKGYWNDPSATALVLDERGWLASGDVAVRDGDGYVFVVDRKKDMIITAGYNIYPAELEQVVAMHSGVAMVAVAGVPDEEKGEIAQAFVVLHAGVTLEEPELLLHCRQHLAAYKIPRRIAFVEDLPKTSTGKILRRTLREDARNQSTKPSA</sequence>
<dbReference type="InterPro" id="IPR025110">
    <property type="entry name" value="AMP-bd_C"/>
</dbReference>
<dbReference type="InterPro" id="IPR042099">
    <property type="entry name" value="ANL_N_sf"/>
</dbReference>
<comment type="similarity">
    <text evidence="1">Belongs to the ATP-dependent AMP-binding enzyme family.</text>
</comment>
<dbReference type="KEGG" id="pht:BLM14_27730"/>